<dbReference type="InterPro" id="IPR002104">
    <property type="entry name" value="Integrase_catalytic"/>
</dbReference>
<evidence type="ECO:0000256" key="3">
    <source>
        <dbReference type="ARBA" id="ARBA00023125"/>
    </source>
</evidence>
<dbReference type="Proteomes" id="UP000536835">
    <property type="component" value="Unassembled WGS sequence"/>
</dbReference>
<dbReference type="InterPro" id="IPR044068">
    <property type="entry name" value="CB"/>
</dbReference>
<evidence type="ECO:0000256" key="1">
    <source>
        <dbReference type="ARBA" id="ARBA00008857"/>
    </source>
</evidence>
<evidence type="ECO:0000259" key="6">
    <source>
        <dbReference type="PROSITE" id="PS51898"/>
    </source>
</evidence>
<keyword evidence="2" id="KW-0229">DNA integration</keyword>
<proteinExistence type="inferred from homology"/>
<dbReference type="PROSITE" id="PS51900">
    <property type="entry name" value="CB"/>
    <property type="match status" value="1"/>
</dbReference>
<dbReference type="Pfam" id="PF20172">
    <property type="entry name" value="DUF6538"/>
    <property type="match status" value="1"/>
</dbReference>
<dbReference type="GO" id="GO:0003677">
    <property type="term" value="F:DNA binding"/>
    <property type="evidence" value="ECO:0007669"/>
    <property type="project" value="UniProtKB-UniRule"/>
</dbReference>
<evidence type="ECO:0000259" key="7">
    <source>
        <dbReference type="PROSITE" id="PS51900"/>
    </source>
</evidence>
<gene>
    <name evidence="8" type="ORF">HK107_12220</name>
</gene>
<feature type="domain" description="Tyr recombinase" evidence="6">
    <location>
        <begin position="265"/>
        <end position="445"/>
    </location>
</feature>
<sequence length="454" mass="51532">MPFRTKPTSLVASDPDRYLKRRGRRWHYVRRVPKHAEAHDQRGTIQVSLKTTSQEVARLKRDALEKADDLYWSGVADGMAAETAFERYDAARTRAQALGFDYLTAERIASTLPVEEIVRRIEAAGQPGPGDAEATLGGVEEPSLKVREAMEFYLETMAVDEARGMSPHQLTQRFKVKRHAAEDFIEVVGNKPVLEITRADAQRYYKYWLARIDGKGGQKKVSANFANRNFGNMRKLFRTYANWLALDAKNPFEGLSFSSRKMEKGIVPPFDPDWLRDRILRPGSFGKLNREAHLIFLALIETGCRPSEICNLTAENIRLDDEVPHIAIRFRADRQIKTEASVREIPLLGVSLAALRQAPNGFERYRDKETALSAALMKSLKVNDLLPTPQHGVYSVRHAFEKRMQEAGLDYDLRCRLMGHANSRPKYGDGGSLSWRRDQLAKITLPFDSDVLLC</sequence>
<dbReference type="Gene3D" id="1.10.443.10">
    <property type="entry name" value="Intergrase catalytic core"/>
    <property type="match status" value="1"/>
</dbReference>
<dbReference type="GO" id="GO:0015074">
    <property type="term" value="P:DNA integration"/>
    <property type="evidence" value="ECO:0007669"/>
    <property type="project" value="UniProtKB-KW"/>
</dbReference>
<organism evidence="8 9">
    <name type="scientific">Parvularcula mediterranea</name>
    <dbReference type="NCBI Taxonomy" id="2732508"/>
    <lineage>
        <taxon>Bacteria</taxon>
        <taxon>Pseudomonadati</taxon>
        <taxon>Pseudomonadota</taxon>
        <taxon>Alphaproteobacteria</taxon>
        <taxon>Parvularculales</taxon>
        <taxon>Parvularculaceae</taxon>
        <taxon>Parvularcula</taxon>
    </lineage>
</organism>
<keyword evidence="4" id="KW-0233">DNA recombination</keyword>
<dbReference type="AlphaFoldDB" id="A0A7Y3RN24"/>
<dbReference type="PANTHER" id="PTHR30349">
    <property type="entry name" value="PHAGE INTEGRASE-RELATED"/>
    <property type="match status" value="1"/>
</dbReference>
<dbReference type="InterPro" id="IPR011010">
    <property type="entry name" value="DNA_brk_join_enz"/>
</dbReference>
<evidence type="ECO:0000256" key="5">
    <source>
        <dbReference type="PROSITE-ProRule" id="PRU01248"/>
    </source>
</evidence>
<dbReference type="PROSITE" id="PS51898">
    <property type="entry name" value="TYR_RECOMBINASE"/>
    <property type="match status" value="1"/>
</dbReference>
<dbReference type="InterPro" id="IPR046668">
    <property type="entry name" value="DUF6538"/>
</dbReference>
<dbReference type="InterPro" id="IPR010998">
    <property type="entry name" value="Integrase_recombinase_N"/>
</dbReference>
<accession>A0A7Y3RN24</accession>
<dbReference type="InterPro" id="IPR050090">
    <property type="entry name" value="Tyrosine_recombinase_XerCD"/>
</dbReference>
<keyword evidence="3 5" id="KW-0238">DNA-binding</keyword>
<evidence type="ECO:0000256" key="2">
    <source>
        <dbReference type="ARBA" id="ARBA00022908"/>
    </source>
</evidence>
<dbReference type="GO" id="GO:0006310">
    <property type="term" value="P:DNA recombination"/>
    <property type="evidence" value="ECO:0007669"/>
    <property type="project" value="UniProtKB-KW"/>
</dbReference>
<dbReference type="Gene3D" id="1.10.150.130">
    <property type="match status" value="1"/>
</dbReference>
<dbReference type="EMBL" id="JABFCX010000003">
    <property type="protein sequence ID" value="NNU17088.1"/>
    <property type="molecule type" value="Genomic_DNA"/>
</dbReference>
<dbReference type="RefSeq" id="WP_173200168.1">
    <property type="nucleotide sequence ID" value="NZ_JABFCX010000003.1"/>
</dbReference>
<name>A0A7Y3RN24_9PROT</name>
<evidence type="ECO:0000256" key="4">
    <source>
        <dbReference type="ARBA" id="ARBA00023172"/>
    </source>
</evidence>
<feature type="domain" description="Core-binding (CB)" evidence="7">
    <location>
        <begin position="144"/>
        <end position="241"/>
    </location>
</feature>
<comment type="similarity">
    <text evidence="1">Belongs to the 'phage' integrase family.</text>
</comment>
<keyword evidence="9" id="KW-1185">Reference proteome</keyword>
<comment type="caution">
    <text evidence="8">The sequence shown here is derived from an EMBL/GenBank/DDBJ whole genome shotgun (WGS) entry which is preliminary data.</text>
</comment>
<evidence type="ECO:0000313" key="9">
    <source>
        <dbReference type="Proteomes" id="UP000536835"/>
    </source>
</evidence>
<dbReference type="InterPro" id="IPR013762">
    <property type="entry name" value="Integrase-like_cat_sf"/>
</dbReference>
<protein>
    <submittedName>
        <fullName evidence="8">Tyrosine-type recombinase/integrase</fullName>
    </submittedName>
</protein>
<dbReference type="SUPFAM" id="SSF56349">
    <property type="entry name" value="DNA breaking-rejoining enzymes"/>
    <property type="match status" value="1"/>
</dbReference>
<reference evidence="8 9" key="1">
    <citation type="submission" date="2020-05" db="EMBL/GenBank/DDBJ databases">
        <title>Parvularcula mediterraneae sp. nov., isolated from polypropylene straw from shallow seawater of the seashore of Laganas in Zakynthos island, Greece.</title>
        <authorList>
            <person name="Szabo I."/>
            <person name="Al-Omari J."/>
            <person name="Rado J."/>
            <person name="Szerdahelyi G.S."/>
        </authorList>
    </citation>
    <scope>NUCLEOTIDE SEQUENCE [LARGE SCALE GENOMIC DNA]</scope>
    <source>
        <strain evidence="8 9">ZS-1/3</strain>
    </source>
</reference>
<evidence type="ECO:0000313" key="8">
    <source>
        <dbReference type="EMBL" id="NNU17088.1"/>
    </source>
</evidence>
<dbReference type="PANTHER" id="PTHR30349:SF41">
    <property type="entry name" value="INTEGRASE_RECOMBINASE PROTEIN MJ0367-RELATED"/>
    <property type="match status" value="1"/>
</dbReference>